<evidence type="ECO:0008006" key="3">
    <source>
        <dbReference type="Google" id="ProtNLM"/>
    </source>
</evidence>
<evidence type="ECO:0000313" key="2">
    <source>
        <dbReference type="EMBL" id="QHS86558.1"/>
    </source>
</evidence>
<dbReference type="AlphaFoldDB" id="A0A6C0B4Y9"/>
<feature type="transmembrane region" description="Helical" evidence="1">
    <location>
        <begin position="6"/>
        <end position="23"/>
    </location>
</feature>
<proteinExistence type="predicted"/>
<name>A0A6C0B4Y9_9ZZZZ</name>
<reference evidence="2" key="1">
    <citation type="journal article" date="2020" name="Nature">
        <title>Giant virus diversity and host interactions through global metagenomics.</title>
        <authorList>
            <person name="Schulz F."/>
            <person name="Roux S."/>
            <person name="Paez-Espino D."/>
            <person name="Jungbluth S."/>
            <person name="Walsh D.A."/>
            <person name="Denef V.J."/>
            <person name="McMahon K.D."/>
            <person name="Konstantinidis K.T."/>
            <person name="Eloe-Fadrosh E.A."/>
            <person name="Kyrpides N.C."/>
            <person name="Woyke T."/>
        </authorList>
    </citation>
    <scope>NUCLEOTIDE SEQUENCE</scope>
    <source>
        <strain evidence="2">GVMAG-M-3300009422-16</strain>
    </source>
</reference>
<sequence length="113" mass="12773">MKTDPLTIALIIFAGVILSLYYYRQFSNWYAQQKNITWPLKIENCPDYWNETKNGQCENVLNLATGDCGTGGSVLKKFSFKTGPFKGTGGDKQKCNWSKRCKTSWEGIDNLCA</sequence>
<dbReference type="EMBL" id="MN739058">
    <property type="protein sequence ID" value="QHS86558.1"/>
    <property type="molecule type" value="Genomic_DNA"/>
</dbReference>
<protein>
    <recommendedName>
        <fullName evidence="3">CPW-WPC domain-containing protein</fullName>
    </recommendedName>
</protein>
<evidence type="ECO:0000256" key="1">
    <source>
        <dbReference type="SAM" id="Phobius"/>
    </source>
</evidence>
<accession>A0A6C0B4Y9</accession>
<organism evidence="2">
    <name type="scientific">viral metagenome</name>
    <dbReference type="NCBI Taxonomy" id="1070528"/>
    <lineage>
        <taxon>unclassified sequences</taxon>
        <taxon>metagenomes</taxon>
        <taxon>organismal metagenomes</taxon>
    </lineage>
</organism>
<keyword evidence="1" id="KW-0812">Transmembrane</keyword>
<keyword evidence="1" id="KW-0472">Membrane</keyword>
<keyword evidence="1" id="KW-1133">Transmembrane helix</keyword>